<protein>
    <submittedName>
        <fullName evidence="5">GlxA family transcriptional regulator</fullName>
    </submittedName>
</protein>
<organism evidence="5 6">
    <name type="scientific">Gluconacetobacter azotocaptans</name>
    <dbReference type="NCBI Taxonomy" id="142834"/>
    <lineage>
        <taxon>Bacteria</taxon>
        <taxon>Pseudomonadati</taxon>
        <taxon>Pseudomonadota</taxon>
        <taxon>Alphaproteobacteria</taxon>
        <taxon>Acetobacterales</taxon>
        <taxon>Acetobacteraceae</taxon>
        <taxon>Gluconacetobacter</taxon>
    </lineage>
</organism>
<dbReference type="GO" id="GO:0043565">
    <property type="term" value="F:sequence-specific DNA binding"/>
    <property type="evidence" value="ECO:0007669"/>
    <property type="project" value="InterPro"/>
</dbReference>
<dbReference type="Pfam" id="PF01965">
    <property type="entry name" value="DJ-1_PfpI"/>
    <property type="match status" value="1"/>
</dbReference>
<dbReference type="PRINTS" id="PR00032">
    <property type="entry name" value="HTHARAC"/>
</dbReference>
<accession>A0A7W4JTZ9</accession>
<keyword evidence="2" id="KW-0238">DNA-binding</keyword>
<dbReference type="PROSITE" id="PS00041">
    <property type="entry name" value="HTH_ARAC_FAMILY_1"/>
    <property type="match status" value="1"/>
</dbReference>
<name>A0A7W4JTZ9_9PROT</name>
<proteinExistence type="predicted"/>
<keyword evidence="3" id="KW-0804">Transcription</keyword>
<dbReference type="SMART" id="SM00342">
    <property type="entry name" value="HTH_ARAC"/>
    <property type="match status" value="1"/>
</dbReference>
<evidence type="ECO:0000313" key="5">
    <source>
        <dbReference type="EMBL" id="MBB2190849.1"/>
    </source>
</evidence>
<dbReference type="CDD" id="cd03136">
    <property type="entry name" value="GATase1_AraC_ArgR_like"/>
    <property type="match status" value="1"/>
</dbReference>
<dbReference type="SUPFAM" id="SSF52317">
    <property type="entry name" value="Class I glutamine amidotransferase-like"/>
    <property type="match status" value="1"/>
</dbReference>
<dbReference type="SUPFAM" id="SSF46689">
    <property type="entry name" value="Homeodomain-like"/>
    <property type="match status" value="2"/>
</dbReference>
<dbReference type="Gene3D" id="1.10.10.60">
    <property type="entry name" value="Homeodomain-like"/>
    <property type="match status" value="1"/>
</dbReference>
<feature type="domain" description="HTH araC/xylS-type" evidence="4">
    <location>
        <begin position="235"/>
        <end position="333"/>
    </location>
</feature>
<dbReference type="InterPro" id="IPR018062">
    <property type="entry name" value="HTH_AraC-typ_CS"/>
</dbReference>
<evidence type="ECO:0000313" key="6">
    <source>
        <dbReference type="Proteomes" id="UP000555756"/>
    </source>
</evidence>
<dbReference type="InterPro" id="IPR018060">
    <property type="entry name" value="HTH_AraC"/>
</dbReference>
<dbReference type="InterPro" id="IPR009057">
    <property type="entry name" value="Homeodomain-like_sf"/>
</dbReference>
<dbReference type="AlphaFoldDB" id="A0A7W4JTZ9"/>
<dbReference type="RefSeq" id="WP_220792165.1">
    <property type="nucleotide sequence ID" value="NZ_JABEQF010000009.1"/>
</dbReference>
<comment type="caution">
    <text evidence="5">The sequence shown here is derived from an EMBL/GenBank/DDBJ whole genome shotgun (WGS) entry which is preliminary data.</text>
</comment>
<evidence type="ECO:0000256" key="2">
    <source>
        <dbReference type="ARBA" id="ARBA00023125"/>
    </source>
</evidence>
<dbReference type="PANTHER" id="PTHR43130">
    <property type="entry name" value="ARAC-FAMILY TRANSCRIPTIONAL REGULATOR"/>
    <property type="match status" value="1"/>
</dbReference>
<dbReference type="EMBL" id="JABEQF010000009">
    <property type="protein sequence ID" value="MBB2190849.1"/>
    <property type="molecule type" value="Genomic_DNA"/>
</dbReference>
<evidence type="ECO:0000259" key="4">
    <source>
        <dbReference type="PROSITE" id="PS01124"/>
    </source>
</evidence>
<dbReference type="PROSITE" id="PS01124">
    <property type="entry name" value="HTH_ARAC_FAMILY_2"/>
    <property type="match status" value="1"/>
</dbReference>
<dbReference type="Gene3D" id="3.40.50.880">
    <property type="match status" value="1"/>
</dbReference>
<keyword evidence="6" id="KW-1185">Reference proteome</keyword>
<gene>
    <name evidence="5" type="ORF">HLH34_12900</name>
</gene>
<evidence type="ECO:0000256" key="1">
    <source>
        <dbReference type="ARBA" id="ARBA00023015"/>
    </source>
</evidence>
<sequence>MMRFRPAEAAGRPCLRVGVILAENFTLSAFSLFIDHLRLAADKNDNSRPILCRWQIMSSRPDPVRSSCGVAVARNSDFCDPTEFDYIAVVGGLLHGRRQVDDATIRYLRRAADTGVSLIGICTGVFVLCRAGVMRDRSSCVSWYHRQDFAEEFPDHHVVSDHMFLVDGDRITCSGGGGAADLALHLIERHLGRPVAKKASHVLLLDRPARSSRAPLQPHPPVIDEISHIADPRVRRAVLEMEQNMAEPIPIADLAGRLGISSRQLERLFHTVLGVKPTNFYRLIRLRYARALLQQGELSVTEVAVETGFSDCAHFSRQFKSMFGHSPSDLRTSRGRLAAGAPILLPERPSERAGVRLFEER</sequence>
<dbReference type="InterPro" id="IPR002818">
    <property type="entry name" value="DJ-1/PfpI"/>
</dbReference>
<evidence type="ECO:0000256" key="3">
    <source>
        <dbReference type="ARBA" id="ARBA00023163"/>
    </source>
</evidence>
<dbReference type="InterPro" id="IPR020449">
    <property type="entry name" value="Tscrpt_reg_AraC-type_HTH"/>
</dbReference>
<dbReference type="PANTHER" id="PTHR43130:SF3">
    <property type="entry name" value="HTH-TYPE TRANSCRIPTIONAL REGULATOR RV1931C"/>
    <property type="match status" value="1"/>
</dbReference>
<dbReference type="Pfam" id="PF12833">
    <property type="entry name" value="HTH_18"/>
    <property type="match status" value="1"/>
</dbReference>
<dbReference type="InterPro" id="IPR029062">
    <property type="entry name" value="Class_I_gatase-like"/>
</dbReference>
<dbReference type="GO" id="GO:0003700">
    <property type="term" value="F:DNA-binding transcription factor activity"/>
    <property type="evidence" value="ECO:0007669"/>
    <property type="project" value="InterPro"/>
</dbReference>
<dbReference type="InterPro" id="IPR052158">
    <property type="entry name" value="INH-QAR"/>
</dbReference>
<keyword evidence="1" id="KW-0805">Transcription regulation</keyword>
<reference evidence="5 6" key="1">
    <citation type="submission" date="2020-04" db="EMBL/GenBank/DDBJ databases">
        <title>Description of novel Gluconacetobacter.</title>
        <authorList>
            <person name="Sombolestani A."/>
        </authorList>
    </citation>
    <scope>NUCLEOTIDE SEQUENCE [LARGE SCALE GENOMIC DNA]</scope>
    <source>
        <strain evidence="5 6">LMG 21311</strain>
    </source>
</reference>
<dbReference type="Proteomes" id="UP000555756">
    <property type="component" value="Unassembled WGS sequence"/>
</dbReference>